<name>A0ACC5RNB1_ENTAG</name>
<gene>
    <name evidence="1" type="ORF">JJL49_12015</name>
</gene>
<proteinExistence type="predicted"/>
<reference evidence="1" key="1">
    <citation type="submission" date="2021-01" db="EMBL/GenBank/DDBJ databases">
        <title>Draft genome of Pantoea agglomerans Eh 335.</title>
        <authorList>
            <person name="Emsley S.A."/>
            <person name="Oline D.K."/>
            <person name="Saw J.H."/>
            <person name="Ushijima B."/>
            <person name="Videau P."/>
            <person name="Koyack M.J."/>
        </authorList>
    </citation>
    <scope>NUCLEOTIDE SEQUENCE</scope>
    <source>
        <strain evidence="1">Eh 335</strain>
    </source>
</reference>
<accession>A0ACC5RNB1</accession>
<organism evidence="1 2">
    <name type="scientific">Enterobacter agglomerans</name>
    <name type="common">Erwinia herbicola</name>
    <name type="synonym">Pantoea agglomerans</name>
    <dbReference type="NCBI Taxonomy" id="549"/>
    <lineage>
        <taxon>Bacteria</taxon>
        <taxon>Pseudomonadati</taxon>
        <taxon>Pseudomonadota</taxon>
        <taxon>Gammaproteobacteria</taxon>
        <taxon>Enterobacterales</taxon>
        <taxon>Erwiniaceae</taxon>
        <taxon>Pantoea</taxon>
        <taxon>Pantoea agglomerans group</taxon>
    </lineage>
</organism>
<sequence>MSETVRSELLELTPQALIALSNAGFVKRSQKEIAAGNLPSFSDKDGVLTAQFSDGILTRLSQGQALKEAQCSCGASGMCRHRVMLVLGYQQLCATEATAPAAAPARWQPGEWLAELRSLPAATLKRAQQLADKGLVIELQCEPGKVPAAKLPMSDVRFFSRSSMQFARCDCVEGTLCEHIVLAVQAFAAAEAQHPGFEQLVWQLEGGRQDDVADLAESEGNLAELCHLSHQLWSGGLSQPSVTFAAQLTQAQRSAQQANWRWVTLSLQQIAEGIDHFHQRASHYRAGLFLSQFAGLTARVLAAREMARVASEGKTPVQPWRNIVGLGIQDRVKLDHLRLVSLGMDCWQDNRHYGVRIWFTDPDTGSILHLSRQWPLAEQQNAPGWQRRIAGFQASILAGGQIISQAAQRDARGELHLAARDRLSTVAPLTPSAWEMPEFPLCQPGVEALRHHLQQRPPAFTRPLSHSDSLFILPLGECLDIRWDAGRQTLEADVISGAGEENVLRLSLSASPSAPRAIDCLTALLQQQDDPPCKVSGRVSVLDGVLVLEPLVIMTRQRAWVLNAGNAPSQALPVSASPPVLPLPLALLQQCQQMLIQWLHNGLRHQEQRACREAETLAQALSECGFERLARLLRQLPELLAGTDQERLVNTLNAIVLLRDELEQQCLLTPQDANAR</sequence>
<dbReference type="EMBL" id="JAEOXF010000006">
    <property type="protein sequence ID" value="MBK4725957.1"/>
    <property type="molecule type" value="Genomic_DNA"/>
</dbReference>
<comment type="caution">
    <text evidence="1">The sequence shown here is derived from an EMBL/GenBank/DDBJ whole genome shotgun (WGS) entry which is preliminary data.</text>
</comment>
<evidence type="ECO:0000313" key="1">
    <source>
        <dbReference type="EMBL" id="MBK4725957.1"/>
    </source>
</evidence>
<evidence type="ECO:0000313" key="2">
    <source>
        <dbReference type="Proteomes" id="UP000633731"/>
    </source>
</evidence>
<keyword evidence="2" id="KW-1185">Reference proteome</keyword>
<dbReference type="Proteomes" id="UP000633731">
    <property type="component" value="Unassembled WGS sequence"/>
</dbReference>
<protein>
    <submittedName>
        <fullName evidence="1">SWIM zinc finger family protein</fullName>
    </submittedName>
</protein>